<feature type="region of interest" description="Disordered" evidence="2">
    <location>
        <begin position="328"/>
        <end position="349"/>
    </location>
</feature>
<dbReference type="PROSITE" id="PS50966">
    <property type="entry name" value="ZF_SWIM"/>
    <property type="match status" value="1"/>
</dbReference>
<keyword evidence="1" id="KW-0863">Zinc-finger</keyword>
<proteinExistence type="predicted"/>
<evidence type="ECO:0000313" key="4">
    <source>
        <dbReference type="EMBL" id="CAI6364299.1"/>
    </source>
</evidence>
<organism evidence="4 5">
    <name type="scientific">Macrosiphum euphorbiae</name>
    <name type="common">potato aphid</name>
    <dbReference type="NCBI Taxonomy" id="13131"/>
    <lineage>
        <taxon>Eukaryota</taxon>
        <taxon>Metazoa</taxon>
        <taxon>Ecdysozoa</taxon>
        <taxon>Arthropoda</taxon>
        <taxon>Hexapoda</taxon>
        <taxon>Insecta</taxon>
        <taxon>Pterygota</taxon>
        <taxon>Neoptera</taxon>
        <taxon>Paraneoptera</taxon>
        <taxon>Hemiptera</taxon>
        <taxon>Sternorrhyncha</taxon>
        <taxon>Aphidomorpha</taxon>
        <taxon>Aphidoidea</taxon>
        <taxon>Aphididae</taxon>
        <taxon>Macrosiphini</taxon>
        <taxon>Macrosiphum</taxon>
    </lineage>
</organism>
<comment type="caution">
    <text evidence="4">The sequence shown here is derived from an EMBL/GenBank/DDBJ whole genome shotgun (WGS) entry which is preliminary data.</text>
</comment>
<dbReference type="GO" id="GO:0008270">
    <property type="term" value="F:zinc ion binding"/>
    <property type="evidence" value="ECO:0007669"/>
    <property type="project" value="UniProtKB-KW"/>
</dbReference>
<name>A0AAV0X935_9HEMI</name>
<dbReference type="AlphaFoldDB" id="A0AAV0X935"/>
<keyword evidence="1" id="KW-0862">Zinc</keyword>
<evidence type="ECO:0000313" key="5">
    <source>
        <dbReference type="Proteomes" id="UP001160148"/>
    </source>
</evidence>
<dbReference type="EMBL" id="CARXXK010000003">
    <property type="protein sequence ID" value="CAI6364299.1"/>
    <property type="molecule type" value="Genomic_DNA"/>
</dbReference>
<evidence type="ECO:0000256" key="2">
    <source>
        <dbReference type="SAM" id="MobiDB-lite"/>
    </source>
</evidence>
<dbReference type="PANTHER" id="PTHR35385">
    <property type="entry name" value="PROTEIN B, PUTATIVE-RELATED-RELATED"/>
    <property type="match status" value="1"/>
</dbReference>
<dbReference type="Proteomes" id="UP001160148">
    <property type="component" value="Unassembled WGS sequence"/>
</dbReference>
<protein>
    <recommendedName>
        <fullName evidence="3">SWIM-type domain-containing protein</fullName>
    </recommendedName>
</protein>
<sequence length="366" mass="42437">MTDDSSAERQALKAAFPASTLLLCAFHVCQALWRWLWESKHQIEKSERQAKMLKFRTVLFSHDEEEAKRGMDELCNDDHEQFSKHMKSLRCRMNEWAICYRQTYSTYGHNTNNIIESSIRIFKDVVLERFKVYDGFEHCECAFGQGGKFCKHICAIQLNGFNIENVVNLSMKHIIELGNLAIGKDLDHTFMEPMDLANDIVSTNNSKEKKTSEENMSTFFNSMLPADESITEHETQNNMENNGYEQHLNLEINVLQNNIDRIKNIAQSNPNSLMLKNIKQFNKQSEKITSLYDLVDFNFNKLRRANLIGTQPTSRSRRKRLITSGAKRIQAGRPSSKEQNFKQRKKQKVRSLGKNLLNNLPHAKSH</sequence>
<keyword evidence="5" id="KW-1185">Reference proteome</keyword>
<evidence type="ECO:0000256" key="1">
    <source>
        <dbReference type="PROSITE-ProRule" id="PRU00325"/>
    </source>
</evidence>
<dbReference type="PANTHER" id="PTHR35385:SF2">
    <property type="entry name" value="PROTEIN B, PUTATIVE-RELATED"/>
    <property type="match status" value="1"/>
</dbReference>
<dbReference type="InterPro" id="IPR007527">
    <property type="entry name" value="Znf_SWIM"/>
</dbReference>
<gene>
    <name evidence="4" type="ORF">MEUPH1_LOCUS19143</name>
</gene>
<reference evidence="4 5" key="1">
    <citation type="submission" date="2023-01" db="EMBL/GenBank/DDBJ databases">
        <authorList>
            <person name="Whitehead M."/>
        </authorList>
    </citation>
    <scope>NUCLEOTIDE SEQUENCE [LARGE SCALE GENOMIC DNA]</scope>
</reference>
<keyword evidence="1" id="KW-0479">Metal-binding</keyword>
<feature type="domain" description="SWIM-type" evidence="3">
    <location>
        <begin position="130"/>
        <end position="161"/>
    </location>
</feature>
<accession>A0AAV0X935</accession>
<evidence type="ECO:0000259" key="3">
    <source>
        <dbReference type="PROSITE" id="PS50966"/>
    </source>
</evidence>